<keyword evidence="1" id="KW-0255">Endonuclease</keyword>
<dbReference type="InterPro" id="IPR018575">
    <property type="entry name" value="Restrct_endonuc_II_Eco29kI"/>
</dbReference>
<keyword evidence="1" id="KW-0540">Nuclease</keyword>
<dbReference type="Pfam" id="PF09517">
    <property type="entry name" value="RE_Eco29kI"/>
    <property type="match status" value="1"/>
</dbReference>
<gene>
    <name evidence="1" type="ORF">FHK98_15855</name>
</gene>
<accession>A0A838WQ37</accession>
<protein>
    <submittedName>
        <fullName evidence="1">Eco29kI family restriction endonuclease</fullName>
    </submittedName>
</protein>
<proteinExistence type="predicted"/>
<reference evidence="1 2" key="1">
    <citation type="journal article" date="2020" name="J. Appl. Phycol.">
        <title>Morphological changes and genome evolution in Raphidiopsis raciborskii CS-506 after 23 years in culture.</title>
        <authorList>
            <person name="Willis A."/>
            <person name="Bent S.J."/>
            <person name="Jameson I.D."/>
        </authorList>
    </citation>
    <scope>NUCLEOTIDE SEQUENCE [LARGE SCALE GENOMIC DNA]</scope>
    <source>
        <strain evidence="1 2">CS-506_A</strain>
    </source>
</reference>
<sequence>MSIVNISDHVYVSSKLHQIIEDTVNFFDGTPVYPIPITERFCGTGVYGLYCTAKSGIYSGFNLVNRTILRLPIYIGKALPKGWRQGRGLLLNSRSYELNNRIKEHSSSIDLAEGLDRSDFFCRFIILEGRESDLIGTVEAALIRKYKPIWNTLIDGFGNHDPGKGRYEQAKSDWDICHPGRPWAEKCQGKSKNQKYLLEAIKEYMSKLNEENV</sequence>
<name>A0A838WQ37_9CYAN</name>
<dbReference type="Proteomes" id="UP000538075">
    <property type="component" value="Unassembled WGS sequence"/>
</dbReference>
<organism evidence="1 2">
    <name type="scientific">Cylindrospermopsis raciborskii CS-506_A</name>
    <dbReference type="NCBI Taxonomy" id="2585140"/>
    <lineage>
        <taxon>Bacteria</taxon>
        <taxon>Bacillati</taxon>
        <taxon>Cyanobacteriota</taxon>
        <taxon>Cyanophyceae</taxon>
        <taxon>Nostocales</taxon>
        <taxon>Aphanizomenonaceae</taxon>
        <taxon>Cylindrospermopsis</taxon>
    </lineage>
</organism>
<dbReference type="GO" id="GO:0004519">
    <property type="term" value="F:endonuclease activity"/>
    <property type="evidence" value="ECO:0007669"/>
    <property type="project" value="UniProtKB-KW"/>
</dbReference>
<dbReference type="AlphaFoldDB" id="A0A838WQ37"/>
<comment type="caution">
    <text evidence="1">The sequence shown here is derived from an EMBL/GenBank/DDBJ whole genome shotgun (WGS) entry which is preliminary data.</text>
</comment>
<dbReference type="EMBL" id="VDFG01001052">
    <property type="protein sequence ID" value="MBA4466825.1"/>
    <property type="molecule type" value="Genomic_DNA"/>
</dbReference>
<keyword evidence="1" id="KW-0378">Hydrolase</keyword>
<evidence type="ECO:0000313" key="1">
    <source>
        <dbReference type="EMBL" id="MBA4466825.1"/>
    </source>
</evidence>
<evidence type="ECO:0000313" key="2">
    <source>
        <dbReference type="Proteomes" id="UP000538075"/>
    </source>
</evidence>